<dbReference type="InterPro" id="IPR036691">
    <property type="entry name" value="Endo/exonu/phosph_ase_sf"/>
</dbReference>
<dbReference type="InterPro" id="IPR005135">
    <property type="entry name" value="Endo/exonuclease/phosphatase"/>
</dbReference>
<evidence type="ECO:0000259" key="2">
    <source>
        <dbReference type="Pfam" id="PF03372"/>
    </source>
</evidence>
<reference evidence="3 4" key="1">
    <citation type="journal article" date="2018" name="Syst. Appl. Microbiol.">
        <title>Ereboglobus luteus gen. nov. sp. nov. from cockroach guts, and new insights into the oxygen relationship of the genera Opitutus and Didymococcus (Verrucomicrobia: Opitutaceae).</title>
        <authorList>
            <person name="Tegtmeier D."/>
            <person name="Belitz A."/>
            <person name="Radek R."/>
            <person name="Heimerl T."/>
            <person name="Brune A."/>
        </authorList>
    </citation>
    <scope>NUCLEOTIDE SEQUENCE [LARGE SCALE GENOMIC DNA]</scope>
    <source>
        <strain evidence="3 4">Ho45</strain>
    </source>
</reference>
<dbReference type="AlphaFoldDB" id="A0A2U8E2M4"/>
<organism evidence="3 4">
    <name type="scientific">Ereboglobus luteus</name>
    <dbReference type="NCBI Taxonomy" id="1796921"/>
    <lineage>
        <taxon>Bacteria</taxon>
        <taxon>Pseudomonadati</taxon>
        <taxon>Verrucomicrobiota</taxon>
        <taxon>Opitutia</taxon>
        <taxon>Opitutales</taxon>
        <taxon>Opitutaceae</taxon>
        <taxon>Ereboglobus</taxon>
    </lineage>
</organism>
<dbReference type="EMBL" id="CP023004">
    <property type="protein sequence ID" value="AWI09081.1"/>
    <property type="molecule type" value="Genomic_DNA"/>
</dbReference>
<evidence type="ECO:0000256" key="1">
    <source>
        <dbReference type="SAM" id="SignalP"/>
    </source>
</evidence>
<dbReference type="KEGG" id="elut:CKA38_07365"/>
<dbReference type="PANTHER" id="PTHR12121:SF36">
    <property type="entry name" value="ENDONUCLEASE_EXONUCLEASE_PHOSPHATASE DOMAIN-CONTAINING PROTEIN"/>
    <property type="match status" value="1"/>
</dbReference>
<dbReference type="OrthoDB" id="9793162at2"/>
<dbReference type="InterPro" id="IPR050410">
    <property type="entry name" value="CCR4/nocturin_mRNA_transcr"/>
</dbReference>
<dbReference type="RefSeq" id="WP_108824895.1">
    <property type="nucleotide sequence ID" value="NZ_CP023004.1"/>
</dbReference>
<dbReference type="GO" id="GO:0000175">
    <property type="term" value="F:3'-5'-RNA exonuclease activity"/>
    <property type="evidence" value="ECO:0007669"/>
    <property type="project" value="TreeGrafter"/>
</dbReference>
<dbReference type="Pfam" id="PF03372">
    <property type="entry name" value="Exo_endo_phos"/>
    <property type="match status" value="1"/>
</dbReference>
<dbReference type="CDD" id="cd09083">
    <property type="entry name" value="EEP-1"/>
    <property type="match status" value="1"/>
</dbReference>
<feature type="domain" description="Endonuclease/exonuclease/phosphatase" evidence="2">
    <location>
        <begin position="48"/>
        <end position="304"/>
    </location>
</feature>
<dbReference type="Gene3D" id="3.60.10.10">
    <property type="entry name" value="Endonuclease/exonuclease/phosphatase"/>
    <property type="match status" value="1"/>
</dbReference>
<dbReference type="Proteomes" id="UP000244896">
    <property type="component" value="Chromosome"/>
</dbReference>
<feature type="chain" id="PRO_5015873767" description="Endonuclease/exonuclease/phosphatase domain-containing protein" evidence="1">
    <location>
        <begin position="32"/>
        <end position="315"/>
    </location>
</feature>
<protein>
    <recommendedName>
        <fullName evidence="2">Endonuclease/exonuclease/phosphatase domain-containing protein</fullName>
    </recommendedName>
</protein>
<feature type="signal peptide" evidence="1">
    <location>
        <begin position="1"/>
        <end position="31"/>
    </location>
</feature>
<dbReference type="PANTHER" id="PTHR12121">
    <property type="entry name" value="CARBON CATABOLITE REPRESSOR PROTEIN 4"/>
    <property type="match status" value="1"/>
</dbReference>
<name>A0A2U8E2M4_9BACT</name>
<proteinExistence type="predicted"/>
<accession>A0A2U8E2M4</accession>
<sequence length="315" mass="35501">MNRAQRIIRTFAKTALIAAPAIFALSLPAQTNDIPARKRQNADALRVVTANIRHTYFLADKKTGDDWDSRKELCRNVLLAQDADIICLQENHAGQVSYLRDRLPDTEFHNFFEMKDAARSTKKDLYVPILYSTKRFEKLDGGGFWLSDTPEIAFSKYEDAYMARSANWLVLKDKNTGKKLCVLNTHLEHKFSTARVKQIAVLLKFAGKLSKDIPVVITGDFNADADSPSLQLARKEGWLDSHAAIHGPADPGGTAHRFLGAEFLSTPQGKTRKKIDFILHNKLLTPIDAEIIKDARKGKHPSDHYFVSAEFEHTR</sequence>
<evidence type="ECO:0000313" key="3">
    <source>
        <dbReference type="EMBL" id="AWI09081.1"/>
    </source>
</evidence>
<keyword evidence="4" id="KW-1185">Reference proteome</keyword>
<dbReference type="SUPFAM" id="SSF56219">
    <property type="entry name" value="DNase I-like"/>
    <property type="match status" value="1"/>
</dbReference>
<gene>
    <name evidence="3" type="ORF">CKA38_07365</name>
</gene>
<keyword evidence="1" id="KW-0732">Signal</keyword>
<evidence type="ECO:0000313" key="4">
    <source>
        <dbReference type="Proteomes" id="UP000244896"/>
    </source>
</evidence>